<dbReference type="PANTHER" id="PTHR11695:SF645">
    <property type="entry name" value="RETICULON-4-INTERACTING PROTEIN 1, MITOCHONDRIAL-LIKE PROTEIN"/>
    <property type="match status" value="1"/>
</dbReference>
<dbReference type="InterPro" id="IPR050700">
    <property type="entry name" value="YIM1/Zinc_Alcohol_DH_Fams"/>
</dbReference>
<dbReference type="SUPFAM" id="SSF50129">
    <property type="entry name" value="GroES-like"/>
    <property type="match status" value="1"/>
</dbReference>
<evidence type="ECO:0000313" key="2">
    <source>
        <dbReference type="EMBL" id="CAH1395513.1"/>
    </source>
</evidence>
<accession>A0A9P0EFH3</accession>
<dbReference type="PANTHER" id="PTHR11695">
    <property type="entry name" value="ALCOHOL DEHYDROGENASE RELATED"/>
    <property type="match status" value="1"/>
</dbReference>
<sequence length="457" mass="50276">MDEVTFHLMQRIETFQIWLAEITQRSLELVENTAQEVLASEQYRIIQEGFKEIVTCLSESWTEAVDLLTRVSYPKLIIASISSFVGNDINRGTLTACCFGFTVGSGLGLALGFCLQAPSKPIYMMRAIAATNFTGPDGIAVLEDVPIPTIKSPDQILVEVRFATLCQTDLRISSGYSKTMRSILDHSTEPPVILGRSGSGTVVEVGGAVEGIDPGDKVIFWCPVWRKGCLSQYVCLSSWQVVSLPKGVSLEDGAWSAYPSVLSWRYIQESGINTRELHSKRVFVHCGSNWVGDALRRTLTTHGCEASATTSQTPVGSDNPGQFFHLSTAPLLMTDPLHRHRYDLVFNTEGEAAEEFCRCLLCPKGKIIGSYPPYLYSDTFGSFIGFAFSLWLRMTHRPTWELSGMREGSRLVRSLGRAPQPQSPHALDPSMVAISSLGAVLVSMDELSSGKKKNTIK</sequence>
<dbReference type="OrthoDB" id="9930022at2759"/>
<organism evidence="2 3">
    <name type="scientific">Nezara viridula</name>
    <name type="common">Southern green stink bug</name>
    <name type="synonym">Cimex viridulus</name>
    <dbReference type="NCBI Taxonomy" id="85310"/>
    <lineage>
        <taxon>Eukaryota</taxon>
        <taxon>Metazoa</taxon>
        <taxon>Ecdysozoa</taxon>
        <taxon>Arthropoda</taxon>
        <taxon>Hexapoda</taxon>
        <taxon>Insecta</taxon>
        <taxon>Pterygota</taxon>
        <taxon>Neoptera</taxon>
        <taxon>Paraneoptera</taxon>
        <taxon>Hemiptera</taxon>
        <taxon>Heteroptera</taxon>
        <taxon>Panheteroptera</taxon>
        <taxon>Pentatomomorpha</taxon>
        <taxon>Pentatomoidea</taxon>
        <taxon>Pentatomidae</taxon>
        <taxon>Pentatominae</taxon>
        <taxon>Nezara</taxon>
    </lineage>
</organism>
<dbReference type="InterPro" id="IPR011032">
    <property type="entry name" value="GroES-like_sf"/>
</dbReference>
<protein>
    <recommendedName>
        <fullName evidence="1">Alcohol dehydrogenase-like N-terminal domain-containing protein</fullName>
    </recommendedName>
</protein>
<dbReference type="Gene3D" id="3.90.180.10">
    <property type="entry name" value="Medium-chain alcohol dehydrogenases, catalytic domain"/>
    <property type="match status" value="1"/>
</dbReference>
<dbReference type="EMBL" id="OV725079">
    <property type="protein sequence ID" value="CAH1395513.1"/>
    <property type="molecule type" value="Genomic_DNA"/>
</dbReference>
<dbReference type="Pfam" id="PF08240">
    <property type="entry name" value="ADH_N"/>
    <property type="match status" value="1"/>
</dbReference>
<dbReference type="InterPro" id="IPR013154">
    <property type="entry name" value="ADH-like_N"/>
</dbReference>
<reference evidence="2" key="1">
    <citation type="submission" date="2022-01" db="EMBL/GenBank/DDBJ databases">
        <authorList>
            <person name="King R."/>
        </authorList>
    </citation>
    <scope>NUCLEOTIDE SEQUENCE</scope>
</reference>
<name>A0A9P0EFH3_NEZVI</name>
<proteinExistence type="predicted"/>
<evidence type="ECO:0000259" key="1">
    <source>
        <dbReference type="Pfam" id="PF08240"/>
    </source>
</evidence>
<dbReference type="AlphaFoldDB" id="A0A9P0EFH3"/>
<feature type="domain" description="Alcohol dehydrogenase-like N-terminal" evidence="1">
    <location>
        <begin position="153"/>
        <end position="246"/>
    </location>
</feature>
<gene>
    <name evidence="2" type="ORF">NEZAVI_LOCUS5776</name>
</gene>
<dbReference type="GO" id="GO:0005739">
    <property type="term" value="C:mitochondrion"/>
    <property type="evidence" value="ECO:0007669"/>
    <property type="project" value="TreeGrafter"/>
</dbReference>
<dbReference type="Proteomes" id="UP001152798">
    <property type="component" value="Chromosome 3"/>
</dbReference>
<keyword evidence="3" id="KW-1185">Reference proteome</keyword>
<evidence type="ECO:0000313" key="3">
    <source>
        <dbReference type="Proteomes" id="UP001152798"/>
    </source>
</evidence>